<keyword evidence="1" id="KW-0472">Membrane</keyword>
<proteinExistence type="predicted"/>
<dbReference type="EMBL" id="JACHMH010000001">
    <property type="protein sequence ID" value="MBB4676092.1"/>
    <property type="molecule type" value="Genomic_DNA"/>
</dbReference>
<comment type="caution">
    <text evidence="2">The sequence shown here is derived from an EMBL/GenBank/DDBJ whole genome shotgun (WGS) entry which is preliminary data.</text>
</comment>
<organism evidence="2 3">
    <name type="scientific">Crossiella cryophila</name>
    <dbReference type="NCBI Taxonomy" id="43355"/>
    <lineage>
        <taxon>Bacteria</taxon>
        <taxon>Bacillati</taxon>
        <taxon>Actinomycetota</taxon>
        <taxon>Actinomycetes</taxon>
        <taxon>Pseudonocardiales</taxon>
        <taxon>Pseudonocardiaceae</taxon>
        <taxon>Crossiella</taxon>
    </lineage>
</organism>
<gene>
    <name evidence="2" type="ORF">HNR67_002210</name>
</gene>
<feature type="transmembrane region" description="Helical" evidence="1">
    <location>
        <begin position="74"/>
        <end position="95"/>
    </location>
</feature>
<keyword evidence="1" id="KW-0812">Transmembrane</keyword>
<evidence type="ECO:0000313" key="2">
    <source>
        <dbReference type="EMBL" id="MBB4676092.1"/>
    </source>
</evidence>
<protein>
    <submittedName>
        <fullName evidence="2">Putative membrane protein</fullName>
    </submittedName>
</protein>
<dbReference type="AlphaFoldDB" id="A0A7W7C7R1"/>
<evidence type="ECO:0000256" key="1">
    <source>
        <dbReference type="SAM" id="Phobius"/>
    </source>
</evidence>
<keyword evidence="1" id="KW-1133">Transmembrane helix</keyword>
<feature type="transmembrane region" description="Helical" evidence="1">
    <location>
        <begin position="104"/>
        <end position="125"/>
    </location>
</feature>
<accession>A0A7W7C7R1</accession>
<name>A0A7W7C7R1_9PSEU</name>
<feature type="transmembrane region" description="Helical" evidence="1">
    <location>
        <begin position="152"/>
        <end position="172"/>
    </location>
</feature>
<evidence type="ECO:0000313" key="3">
    <source>
        <dbReference type="Proteomes" id="UP000533598"/>
    </source>
</evidence>
<feature type="transmembrane region" description="Helical" evidence="1">
    <location>
        <begin position="30"/>
        <end position="54"/>
    </location>
</feature>
<dbReference type="Proteomes" id="UP000533598">
    <property type="component" value="Unassembled WGS sequence"/>
</dbReference>
<reference evidence="2 3" key="1">
    <citation type="submission" date="2020-08" db="EMBL/GenBank/DDBJ databases">
        <title>Sequencing the genomes of 1000 actinobacteria strains.</title>
        <authorList>
            <person name="Klenk H.-P."/>
        </authorList>
    </citation>
    <scope>NUCLEOTIDE SEQUENCE [LARGE SCALE GENOMIC DNA]</scope>
    <source>
        <strain evidence="2 3">DSM 44230</strain>
    </source>
</reference>
<keyword evidence="3" id="KW-1185">Reference proteome</keyword>
<dbReference type="RefSeq" id="WP_185001957.1">
    <property type="nucleotide sequence ID" value="NZ_BAAAUI010000016.1"/>
</dbReference>
<sequence>MTTQEAIRPRNTPVRGAGREKLLPRRTRKAVLVAHLVGAGGWIGLDVVLAVLVFTAAGTSEVALAALCYQALELLVWPMLSLAVLCLVSGVVLGLGSKYGLVRYWWVTVKLVLNLALLALVAFALRSGVTEAAEYGRQLAAGQVGPRGPGDLIYPPIVSTTALLFATVISVYKPWGRLRKR</sequence>